<comment type="caution">
    <text evidence="1">The sequence shown here is derived from an EMBL/GenBank/DDBJ whole genome shotgun (WGS) entry which is preliminary data.</text>
</comment>
<sequence>MYRWARTLAAAGSPTRLPPGFCSHARLPNCKDCPRRCRAGRTWSLTPEEFKAKGTAVNETYLQYKSILGDVAKHNMEHKGVTALMLDAKRSVGIEIVVKG</sequence>
<name>A0AAW1NZR8_9CHLO</name>
<organism evidence="1 2">
    <name type="scientific">Symbiochloris irregularis</name>
    <dbReference type="NCBI Taxonomy" id="706552"/>
    <lineage>
        <taxon>Eukaryota</taxon>
        <taxon>Viridiplantae</taxon>
        <taxon>Chlorophyta</taxon>
        <taxon>core chlorophytes</taxon>
        <taxon>Trebouxiophyceae</taxon>
        <taxon>Trebouxiales</taxon>
        <taxon>Trebouxiaceae</taxon>
        <taxon>Symbiochloris</taxon>
    </lineage>
</organism>
<reference evidence="1 2" key="1">
    <citation type="journal article" date="2024" name="Nat. Commun.">
        <title>Phylogenomics reveals the evolutionary origins of lichenization in chlorophyte algae.</title>
        <authorList>
            <person name="Puginier C."/>
            <person name="Libourel C."/>
            <person name="Otte J."/>
            <person name="Skaloud P."/>
            <person name="Haon M."/>
            <person name="Grisel S."/>
            <person name="Petersen M."/>
            <person name="Berrin J.G."/>
            <person name="Delaux P.M."/>
            <person name="Dal Grande F."/>
            <person name="Keller J."/>
        </authorList>
    </citation>
    <scope>NUCLEOTIDE SEQUENCE [LARGE SCALE GENOMIC DNA]</scope>
    <source>
        <strain evidence="1 2">SAG 2036</strain>
    </source>
</reference>
<dbReference type="Proteomes" id="UP001465755">
    <property type="component" value="Unassembled WGS sequence"/>
</dbReference>
<dbReference type="AlphaFoldDB" id="A0AAW1NZR8"/>
<dbReference type="EMBL" id="JALJOQ010000079">
    <property type="protein sequence ID" value="KAK9800847.1"/>
    <property type="molecule type" value="Genomic_DNA"/>
</dbReference>
<keyword evidence="2" id="KW-1185">Reference proteome</keyword>
<evidence type="ECO:0000313" key="2">
    <source>
        <dbReference type="Proteomes" id="UP001465755"/>
    </source>
</evidence>
<gene>
    <name evidence="1" type="ORF">WJX73_008859</name>
</gene>
<protein>
    <submittedName>
        <fullName evidence="1">Uncharacterized protein</fullName>
    </submittedName>
</protein>
<evidence type="ECO:0000313" key="1">
    <source>
        <dbReference type="EMBL" id="KAK9800847.1"/>
    </source>
</evidence>
<accession>A0AAW1NZR8</accession>
<proteinExistence type="predicted"/>